<dbReference type="AlphaFoldDB" id="A0A9E7JD54"/>
<name>A0A9E7JD54_9LILI</name>
<reference evidence="1" key="1">
    <citation type="submission" date="2022-05" db="EMBL/GenBank/DDBJ databases">
        <title>The Musa troglodytarum L. genome provides insights into the mechanism of non-climacteric behaviour and enrichment of carotenoids.</title>
        <authorList>
            <person name="Wang J."/>
        </authorList>
    </citation>
    <scope>NUCLEOTIDE SEQUENCE</scope>
    <source>
        <tissue evidence="1">Leaf</tissue>
    </source>
</reference>
<accession>A0A9E7JD54</accession>
<organism evidence="1 2">
    <name type="scientific">Musa troglodytarum</name>
    <name type="common">fe'i banana</name>
    <dbReference type="NCBI Taxonomy" id="320322"/>
    <lineage>
        <taxon>Eukaryota</taxon>
        <taxon>Viridiplantae</taxon>
        <taxon>Streptophyta</taxon>
        <taxon>Embryophyta</taxon>
        <taxon>Tracheophyta</taxon>
        <taxon>Spermatophyta</taxon>
        <taxon>Magnoliopsida</taxon>
        <taxon>Liliopsida</taxon>
        <taxon>Zingiberales</taxon>
        <taxon>Musaceae</taxon>
        <taxon>Musa</taxon>
    </lineage>
</organism>
<sequence length="82" mass="8941">MENTLNLPMKDASQSFLDRTLKTRASLPLLASPTSCWVFWFGSGGGVSLDKVLLNHGAQVFCQKGKEKQSLIAGILVLKFPC</sequence>
<protein>
    <submittedName>
        <fullName evidence="1">Uncharacterized protein</fullName>
    </submittedName>
</protein>
<evidence type="ECO:0000313" key="2">
    <source>
        <dbReference type="Proteomes" id="UP001055439"/>
    </source>
</evidence>
<proteinExistence type="predicted"/>
<keyword evidence="2" id="KW-1185">Reference proteome</keyword>
<evidence type="ECO:0000313" key="1">
    <source>
        <dbReference type="EMBL" id="URD76755.1"/>
    </source>
</evidence>
<gene>
    <name evidence="1" type="ORF">MUK42_36557</name>
</gene>
<dbReference type="EMBL" id="CP097502">
    <property type="protein sequence ID" value="URD76755.1"/>
    <property type="molecule type" value="Genomic_DNA"/>
</dbReference>
<dbReference type="Proteomes" id="UP001055439">
    <property type="component" value="Chromosome 1"/>
</dbReference>